<dbReference type="Proteomes" id="UP000663868">
    <property type="component" value="Unassembled WGS sequence"/>
</dbReference>
<gene>
    <name evidence="1" type="ORF">IZO911_LOCUS38038</name>
    <name evidence="2" type="ORF">KXQ929_LOCUS36507</name>
</gene>
<evidence type="ECO:0000313" key="3">
    <source>
        <dbReference type="Proteomes" id="UP000663860"/>
    </source>
</evidence>
<evidence type="ECO:0000313" key="2">
    <source>
        <dbReference type="EMBL" id="CAF4137418.1"/>
    </source>
</evidence>
<proteinExistence type="predicted"/>
<sequence>MLSDDNKHLKQEIENLKQQLMEKATVDEGNVLLHIPRVDLNQLNDILNNNAFSLIKLQSEHMQTDLLNRNQF</sequence>
<comment type="caution">
    <text evidence="1">The sequence shown here is derived from an EMBL/GenBank/DDBJ whole genome shotgun (WGS) entry which is preliminary data.</text>
</comment>
<dbReference type="EMBL" id="CAJOBB010005701">
    <property type="protein sequence ID" value="CAF4137418.1"/>
    <property type="molecule type" value="Genomic_DNA"/>
</dbReference>
<organism evidence="1 3">
    <name type="scientific">Adineta steineri</name>
    <dbReference type="NCBI Taxonomy" id="433720"/>
    <lineage>
        <taxon>Eukaryota</taxon>
        <taxon>Metazoa</taxon>
        <taxon>Spiralia</taxon>
        <taxon>Gnathifera</taxon>
        <taxon>Rotifera</taxon>
        <taxon>Eurotatoria</taxon>
        <taxon>Bdelloidea</taxon>
        <taxon>Adinetida</taxon>
        <taxon>Adinetidae</taxon>
        <taxon>Adineta</taxon>
    </lineage>
</organism>
<dbReference type="EMBL" id="CAJNOE010001013">
    <property type="protein sequence ID" value="CAF1374240.1"/>
    <property type="molecule type" value="Genomic_DNA"/>
</dbReference>
<dbReference type="Proteomes" id="UP000663860">
    <property type="component" value="Unassembled WGS sequence"/>
</dbReference>
<evidence type="ECO:0000313" key="1">
    <source>
        <dbReference type="EMBL" id="CAF1374240.1"/>
    </source>
</evidence>
<dbReference type="AlphaFoldDB" id="A0A815IWC1"/>
<accession>A0A815IWC1</accession>
<protein>
    <submittedName>
        <fullName evidence="1">Uncharacterized protein</fullName>
    </submittedName>
</protein>
<reference evidence="1" key="1">
    <citation type="submission" date="2021-02" db="EMBL/GenBank/DDBJ databases">
        <authorList>
            <person name="Nowell W R."/>
        </authorList>
    </citation>
    <scope>NUCLEOTIDE SEQUENCE</scope>
</reference>
<name>A0A815IWC1_9BILA</name>